<keyword evidence="5" id="KW-1185">Reference proteome</keyword>
<dbReference type="SUPFAM" id="SSF52058">
    <property type="entry name" value="L domain-like"/>
    <property type="match status" value="1"/>
</dbReference>
<evidence type="ECO:0000313" key="4">
    <source>
        <dbReference type="EMBL" id="KZP33505.1"/>
    </source>
</evidence>
<feature type="compositionally biased region" description="Basic and acidic residues" evidence="3">
    <location>
        <begin position="250"/>
        <end position="265"/>
    </location>
</feature>
<evidence type="ECO:0000256" key="3">
    <source>
        <dbReference type="SAM" id="MobiDB-lite"/>
    </source>
</evidence>
<organism evidence="4 5">
    <name type="scientific">Athelia psychrophila</name>
    <dbReference type="NCBI Taxonomy" id="1759441"/>
    <lineage>
        <taxon>Eukaryota</taxon>
        <taxon>Fungi</taxon>
        <taxon>Dikarya</taxon>
        <taxon>Basidiomycota</taxon>
        <taxon>Agaricomycotina</taxon>
        <taxon>Agaricomycetes</taxon>
        <taxon>Agaricomycetidae</taxon>
        <taxon>Atheliales</taxon>
        <taxon>Atheliaceae</taxon>
        <taxon>Athelia</taxon>
    </lineage>
</organism>
<evidence type="ECO:0000313" key="5">
    <source>
        <dbReference type="Proteomes" id="UP000076532"/>
    </source>
</evidence>
<dbReference type="AlphaFoldDB" id="A0A166W8Z9"/>
<feature type="compositionally biased region" description="Basic and acidic residues" evidence="3">
    <location>
        <begin position="408"/>
        <end position="431"/>
    </location>
</feature>
<evidence type="ECO:0000256" key="2">
    <source>
        <dbReference type="ARBA" id="ARBA00022737"/>
    </source>
</evidence>
<accession>A0A166W8Z9</accession>
<reference evidence="4 5" key="1">
    <citation type="journal article" date="2016" name="Mol. Biol. Evol.">
        <title>Comparative Genomics of Early-Diverging Mushroom-Forming Fungi Provides Insights into the Origins of Lignocellulose Decay Capabilities.</title>
        <authorList>
            <person name="Nagy L.G."/>
            <person name="Riley R."/>
            <person name="Tritt A."/>
            <person name="Adam C."/>
            <person name="Daum C."/>
            <person name="Floudas D."/>
            <person name="Sun H."/>
            <person name="Yadav J.S."/>
            <person name="Pangilinan J."/>
            <person name="Larsson K.H."/>
            <person name="Matsuura K."/>
            <person name="Barry K."/>
            <person name="Labutti K."/>
            <person name="Kuo R."/>
            <person name="Ohm R.A."/>
            <person name="Bhattacharya S.S."/>
            <person name="Shirouzu T."/>
            <person name="Yoshinaga Y."/>
            <person name="Martin F.M."/>
            <person name="Grigoriev I.V."/>
            <person name="Hibbett D.S."/>
        </authorList>
    </citation>
    <scope>NUCLEOTIDE SEQUENCE [LARGE SCALE GENOMIC DNA]</scope>
    <source>
        <strain evidence="4 5">CBS 109695</strain>
    </source>
</reference>
<evidence type="ECO:0000256" key="1">
    <source>
        <dbReference type="ARBA" id="ARBA00022614"/>
    </source>
</evidence>
<dbReference type="PANTHER" id="PTHR18849">
    <property type="entry name" value="LEUCINE RICH REPEAT PROTEIN"/>
    <property type="match status" value="1"/>
</dbReference>
<proteinExistence type="predicted"/>
<gene>
    <name evidence="4" type="ORF">FIBSPDRAFT_847422</name>
</gene>
<dbReference type="EMBL" id="KV417482">
    <property type="protein sequence ID" value="KZP33505.1"/>
    <property type="molecule type" value="Genomic_DNA"/>
</dbReference>
<dbReference type="PANTHER" id="PTHR18849:SF0">
    <property type="entry name" value="CILIA- AND FLAGELLA-ASSOCIATED PROTEIN 410-RELATED"/>
    <property type="match status" value="1"/>
</dbReference>
<dbReference type="InterPro" id="IPR032675">
    <property type="entry name" value="LRR_dom_sf"/>
</dbReference>
<feature type="region of interest" description="Disordered" evidence="3">
    <location>
        <begin position="529"/>
        <end position="570"/>
    </location>
</feature>
<keyword evidence="1" id="KW-0433">Leucine-rich repeat</keyword>
<feature type="compositionally biased region" description="Pro residues" evidence="3">
    <location>
        <begin position="35"/>
        <end position="52"/>
    </location>
</feature>
<dbReference type="STRING" id="436010.A0A166W8Z9"/>
<protein>
    <submittedName>
        <fullName evidence="4">RNI-like protein</fullName>
    </submittedName>
</protein>
<name>A0A166W8Z9_9AGAM</name>
<sequence length="570" mass="60843">MDKGTTRSRTARADQVAIALPSAQEAPHKPTHASGPPPARFKPRQKPGPPDDPNQYKPKAIRTSVALIYKDAPFPIPPTAAMLANVRRVDLSGSGATDVRWLRGTALTWLSLAGCEVTEGWAEVGDLDMLSVLNISGTGLEALPKSLKSLGKLKAIVAMNNEWAELDGDVVSGWKELNSLSTSLNQLSKLTFSHCPRLTADSLPDLSALPLLRDVRMNNLAQLTSLPRHLASWGTGDMTLSSATKRKASGSRDRDASGSARERDLGDGLEGLDLGNCALSWDAVAGIFGLNTKPPKRGSASSPAWPHLRSLTLQSNPLALTHPTYVDLLQASPQLPNLQIIDAKRVKERKRKGEVQESREDKRTRERAGKREVKPTGANAGAGEGKMRTWGTEEANENAVDVEEDESKDAPKPRKEKRKEEGSKPAKRALDEPGDAPAPKKARHGKDKTGNVEAEGDSLPAAPKVSGKHRREKAEKVMAVDVPLSELAAPKAIDDTAQAASVDHTIVAPVPSKPSRTQTSVVGIIEVGAADGRRSKKKAKKNDKGSGGINAKAMFAKSNEEGSGLGLGGW</sequence>
<keyword evidence="2" id="KW-0677">Repeat</keyword>
<feature type="region of interest" description="Disordered" evidence="3">
    <location>
        <begin position="1"/>
        <end position="57"/>
    </location>
</feature>
<dbReference type="Gene3D" id="3.80.10.10">
    <property type="entry name" value="Ribonuclease Inhibitor"/>
    <property type="match status" value="2"/>
</dbReference>
<dbReference type="OrthoDB" id="1517790at2759"/>
<dbReference type="Proteomes" id="UP000076532">
    <property type="component" value="Unassembled WGS sequence"/>
</dbReference>
<feature type="compositionally biased region" description="Acidic residues" evidence="3">
    <location>
        <begin position="394"/>
        <end position="407"/>
    </location>
</feature>
<feature type="region of interest" description="Disordered" evidence="3">
    <location>
        <begin position="241"/>
        <end position="265"/>
    </location>
</feature>
<feature type="compositionally biased region" description="Basic and acidic residues" evidence="3">
    <location>
        <begin position="351"/>
        <end position="374"/>
    </location>
</feature>
<feature type="region of interest" description="Disordered" evidence="3">
    <location>
        <begin position="346"/>
        <end position="477"/>
    </location>
</feature>